<keyword evidence="3" id="KW-1185">Reference proteome</keyword>
<accession>A0ABN8NB10</accession>
<protein>
    <submittedName>
        <fullName evidence="1">Uncharacterized protein</fullName>
    </submittedName>
</protein>
<proteinExistence type="predicted"/>
<feature type="non-terminal residue" evidence="1">
    <location>
        <position position="1"/>
    </location>
</feature>
<gene>
    <name evidence="1" type="ORF">PLOB_00009982</name>
    <name evidence="2" type="ORF">PLOB_00009991</name>
</gene>
<name>A0ABN8NB10_9CNID</name>
<organism evidence="1 3">
    <name type="scientific">Porites lobata</name>
    <dbReference type="NCBI Taxonomy" id="104759"/>
    <lineage>
        <taxon>Eukaryota</taxon>
        <taxon>Metazoa</taxon>
        <taxon>Cnidaria</taxon>
        <taxon>Anthozoa</taxon>
        <taxon>Hexacorallia</taxon>
        <taxon>Scleractinia</taxon>
        <taxon>Fungiina</taxon>
        <taxon>Poritidae</taxon>
        <taxon>Porites</taxon>
    </lineage>
</organism>
<dbReference type="EMBL" id="CALNXK010000015">
    <property type="protein sequence ID" value="CAH3046999.1"/>
    <property type="molecule type" value="Genomic_DNA"/>
</dbReference>
<evidence type="ECO:0000313" key="3">
    <source>
        <dbReference type="Proteomes" id="UP001159405"/>
    </source>
</evidence>
<sequence length="98" mass="11217">GIQIGIRNPSSTDEESGIQYLESGIHGVESRVQDCLGFRYMGREEKCDQSLYWKQARIRGVSNTKGPGKCRTTETLDKIKKTLICWPVFQPNIYVFRC</sequence>
<comment type="caution">
    <text evidence="1">The sequence shown here is derived from an EMBL/GenBank/DDBJ whole genome shotgun (WGS) entry which is preliminary data.</text>
</comment>
<evidence type="ECO:0000313" key="1">
    <source>
        <dbReference type="EMBL" id="CAH3046999.1"/>
    </source>
</evidence>
<reference evidence="1 3" key="1">
    <citation type="submission" date="2022-05" db="EMBL/GenBank/DDBJ databases">
        <authorList>
            <consortium name="Genoscope - CEA"/>
            <person name="William W."/>
        </authorList>
    </citation>
    <scope>NUCLEOTIDE SEQUENCE [LARGE SCALE GENOMIC DNA]</scope>
</reference>
<evidence type="ECO:0000313" key="2">
    <source>
        <dbReference type="EMBL" id="CAH3047007.1"/>
    </source>
</evidence>
<dbReference type="EMBL" id="CALNXK010000015">
    <property type="protein sequence ID" value="CAH3047007.1"/>
    <property type="molecule type" value="Genomic_DNA"/>
</dbReference>
<dbReference type="Proteomes" id="UP001159405">
    <property type="component" value="Unassembled WGS sequence"/>
</dbReference>